<accession>A0A1G9QI33</accession>
<evidence type="ECO:0000313" key="1">
    <source>
        <dbReference type="EMBL" id="SDM10718.1"/>
    </source>
</evidence>
<dbReference type="Proteomes" id="UP000199451">
    <property type="component" value="Unassembled WGS sequence"/>
</dbReference>
<dbReference type="EMBL" id="FNHL01000001">
    <property type="protein sequence ID" value="SDM10718.1"/>
    <property type="molecule type" value="Genomic_DNA"/>
</dbReference>
<gene>
    <name evidence="1" type="ORF">SAMN04487949_0874</name>
</gene>
<reference evidence="2" key="1">
    <citation type="submission" date="2016-10" db="EMBL/GenBank/DDBJ databases">
        <authorList>
            <person name="Varghese N."/>
            <person name="Submissions S."/>
        </authorList>
    </citation>
    <scope>NUCLEOTIDE SEQUENCE [LARGE SCALE GENOMIC DNA]</scope>
    <source>
        <strain evidence="2">CGMCC 1.10119</strain>
    </source>
</reference>
<sequence>MFDVPLDAWYSWIGLALAGVALLGVVSSLPTTPPPDANAVANTVDRLAAGDHVATAEHPLDASAVKLGPHRVSLRNDAGTVHAAYAFGPVTPVADGSALQRVLYGQPPSTVFESERAFHQAVVEARTREPTWETVDRTLVVRRVSWGETDVTLVDA</sequence>
<keyword evidence="2" id="KW-1185">Reference proteome</keyword>
<dbReference type="OrthoDB" id="157493at2157"/>
<dbReference type="STRING" id="660521.SAMN04487949_0874"/>
<organism evidence="1 2">
    <name type="scientific">Halogranum gelatinilyticum</name>
    <dbReference type="NCBI Taxonomy" id="660521"/>
    <lineage>
        <taxon>Archaea</taxon>
        <taxon>Methanobacteriati</taxon>
        <taxon>Methanobacteriota</taxon>
        <taxon>Stenosarchaea group</taxon>
        <taxon>Halobacteria</taxon>
        <taxon>Halobacteriales</taxon>
        <taxon>Haloferacaceae</taxon>
    </lineage>
</organism>
<dbReference type="InterPro" id="IPR055707">
    <property type="entry name" value="DUF7283"/>
</dbReference>
<protein>
    <submittedName>
        <fullName evidence="1">Uncharacterized protein</fullName>
    </submittedName>
</protein>
<proteinExistence type="predicted"/>
<name>A0A1G9QI33_9EURY</name>
<evidence type="ECO:0000313" key="2">
    <source>
        <dbReference type="Proteomes" id="UP000199451"/>
    </source>
</evidence>
<dbReference type="RefSeq" id="WP_089694422.1">
    <property type="nucleotide sequence ID" value="NZ_FNHL01000001.1"/>
</dbReference>
<dbReference type="AlphaFoldDB" id="A0A1G9QI33"/>
<dbReference type="Pfam" id="PF23954">
    <property type="entry name" value="DUF7283"/>
    <property type="match status" value="1"/>
</dbReference>